<proteinExistence type="predicted"/>
<name>A0AAU9CV49_9BACT</name>
<evidence type="ECO:0000313" key="2">
    <source>
        <dbReference type="EMBL" id="BDD10892.1"/>
    </source>
</evidence>
<accession>A0AAU9CV49</accession>
<dbReference type="PANTHER" id="PTHR35894">
    <property type="entry name" value="GENERAL SECRETION PATHWAY PROTEIN A-RELATED"/>
    <property type="match status" value="1"/>
</dbReference>
<evidence type="ECO:0000313" key="3">
    <source>
        <dbReference type="Proteomes" id="UP001348817"/>
    </source>
</evidence>
<dbReference type="KEGG" id="fax:FUAX_33240"/>
<sequence length="280" mass="31542">MGINKEQVVAKLRLKVEKYGSQNKAAKSMKGVSPAMVNLMVSGKWDGIGEGMWRKVAAHVGWTAEGWQAVKTGDFKVLETLLEKARTESLVFAVTGEAGTGKSFATRLYASGHKRAYLLQCNEFWNRKYFLMEALGAMGRDSSGLTVSDMMVELVRALKKEENPLIIMDEADKLSDQVLYFFITLYNQLEDHCGIVLLATDHLSKRIRKGLKLNKKGYKEIYSRVNRKFIELKGVGISDVTQVCMANGVDDRDVIREIFNDCEGDLRRVKQKVRAYRQGA</sequence>
<dbReference type="InterPro" id="IPR027417">
    <property type="entry name" value="P-loop_NTPase"/>
</dbReference>
<dbReference type="GO" id="GO:0016887">
    <property type="term" value="F:ATP hydrolysis activity"/>
    <property type="evidence" value="ECO:0007669"/>
    <property type="project" value="InterPro"/>
</dbReference>
<dbReference type="InterPro" id="IPR049945">
    <property type="entry name" value="AAA_22"/>
</dbReference>
<feature type="domain" description="ORC1/DEAH AAA+ ATPase" evidence="1">
    <location>
        <begin position="90"/>
        <end position="206"/>
    </location>
</feature>
<dbReference type="EMBL" id="AP025314">
    <property type="protein sequence ID" value="BDD10892.1"/>
    <property type="molecule type" value="Genomic_DNA"/>
</dbReference>
<evidence type="ECO:0000259" key="1">
    <source>
        <dbReference type="Pfam" id="PF13401"/>
    </source>
</evidence>
<keyword evidence="3" id="KW-1185">Reference proteome</keyword>
<protein>
    <recommendedName>
        <fullName evidence="1">ORC1/DEAH AAA+ ATPase domain-containing protein</fullName>
    </recommendedName>
</protein>
<organism evidence="2 3">
    <name type="scientific">Fulvitalea axinellae</name>
    <dbReference type="NCBI Taxonomy" id="1182444"/>
    <lineage>
        <taxon>Bacteria</taxon>
        <taxon>Pseudomonadati</taxon>
        <taxon>Bacteroidota</taxon>
        <taxon>Cytophagia</taxon>
        <taxon>Cytophagales</taxon>
        <taxon>Persicobacteraceae</taxon>
        <taxon>Fulvitalea</taxon>
    </lineage>
</organism>
<dbReference type="Pfam" id="PF13401">
    <property type="entry name" value="AAA_22"/>
    <property type="match status" value="1"/>
</dbReference>
<dbReference type="AlphaFoldDB" id="A0AAU9CV49"/>
<dbReference type="SUPFAM" id="SSF52540">
    <property type="entry name" value="P-loop containing nucleoside triphosphate hydrolases"/>
    <property type="match status" value="1"/>
</dbReference>
<reference evidence="2 3" key="1">
    <citation type="submission" date="2021-12" db="EMBL/GenBank/DDBJ databases">
        <title>Genome sequencing of bacteria with rrn-lacking chromosome and rrn-plasmid.</title>
        <authorList>
            <person name="Anda M."/>
            <person name="Iwasaki W."/>
        </authorList>
    </citation>
    <scope>NUCLEOTIDE SEQUENCE [LARGE SCALE GENOMIC DNA]</scope>
    <source>
        <strain evidence="2 3">DSM 100852</strain>
    </source>
</reference>
<dbReference type="InterPro" id="IPR052026">
    <property type="entry name" value="ExeA_AAA_ATPase_DNA-bind"/>
</dbReference>
<dbReference type="PANTHER" id="PTHR35894:SF5">
    <property type="entry name" value="MU-LIKE PROPHAGE FLUMU DNA TRANSPOSITION PROTEIN B"/>
    <property type="match status" value="1"/>
</dbReference>
<dbReference type="Gene3D" id="3.40.50.300">
    <property type="entry name" value="P-loop containing nucleotide triphosphate hydrolases"/>
    <property type="match status" value="1"/>
</dbReference>
<gene>
    <name evidence="2" type="ORF">FUAX_33240</name>
</gene>
<dbReference type="Proteomes" id="UP001348817">
    <property type="component" value="Chromosome"/>
</dbReference>
<dbReference type="RefSeq" id="WP_338392419.1">
    <property type="nucleotide sequence ID" value="NZ_AP025314.1"/>
</dbReference>